<dbReference type="Proteomes" id="UP000622687">
    <property type="component" value="Unassembled WGS sequence"/>
</dbReference>
<dbReference type="Gene3D" id="1.10.10.10">
    <property type="entry name" value="Winged helix-like DNA-binding domain superfamily/Winged helix DNA-binding domain"/>
    <property type="match status" value="1"/>
</dbReference>
<keyword evidence="1" id="KW-0805">Transcription regulation</keyword>
<dbReference type="InterPro" id="IPR011991">
    <property type="entry name" value="ArsR-like_HTH"/>
</dbReference>
<comment type="caution">
    <text evidence="5">The sequence shown here is derived from an EMBL/GenBank/DDBJ whole genome shotgun (WGS) entry which is preliminary data.</text>
</comment>
<feature type="domain" description="HTH marR-type" evidence="4">
    <location>
        <begin position="6"/>
        <end position="138"/>
    </location>
</feature>
<dbReference type="InterPro" id="IPR036390">
    <property type="entry name" value="WH_DNA-bd_sf"/>
</dbReference>
<dbReference type="InterPro" id="IPR000835">
    <property type="entry name" value="HTH_MarR-typ"/>
</dbReference>
<sequence length="150" mass="17029">MDNQEVYDIAHEIIKILKLLKRKASNHVEGKCLNMSSYMILHLLKEEPKKTLTEISENLGLPNSTASVLVDKLVKEGLVDRVKDSADRRKVIICLTDKAVRYSKEIKDAHIKSFSDLLKRANNDELEDILSGLRILSRIIEEGDSKSKLT</sequence>
<keyword evidence="2" id="KW-0238">DNA-binding</keyword>
<dbReference type="SMART" id="SM00347">
    <property type="entry name" value="HTH_MARR"/>
    <property type="match status" value="1"/>
</dbReference>
<dbReference type="RefSeq" id="WP_211143055.1">
    <property type="nucleotide sequence ID" value="NZ_JAEEGB010000014.1"/>
</dbReference>
<reference evidence="5" key="1">
    <citation type="submission" date="2020-12" db="EMBL/GenBank/DDBJ databases">
        <title>Clostridium thailandense sp. nov., a novel acetogenic bacterium isolated from peat land soil in Thailand.</title>
        <authorList>
            <person name="Chaikitkaew S."/>
            <person name="Birkeland N.K."/>
        </authorList>
    </citation>
    <scope>NUCLEOTIDE SEQUENCE</scope>
    <source>
        <strain evidence="5">DSM 17425</strain>
    </source>
</reference>
<proteinExistence type="predicted"/>
<keyword evidence="6" id="KW-1185">Reference proteome</keyword>
<dbReference type="CDD" id="cd00090">
    <property type="entry name" value="HTH_ARSR"/>
    <property type="match status" value="1"/>
</dbReference>
<evidence type="ECO:0000256" key="3">
    <source>
        <dbReference type="ARBA" id="ARBA00023163"/>
    </source>
</evidence>
<dbReference type="InterPro" id="IPR023187">
    <property type="entry name" value="Tscrpt_reg_MarR-type_CS"/>
</dbReference>
<evidence type="ECO:0000313" key="5">
    <source>
        <dbReference type="EMBL" id="MBI6873632.1"/>
    </source>
</evidence>
<dbReference type="PROSITE" id="PS50995">
    <property type="entry name" value="HTH_MARR_2"/>
    <property type="match status" value="1"/>
</dbReference>
<evidence type="ECO:0000256" key="2">
    <source>
        <dbReference type="ARBA" id="ARBA00023125"/>
    </source>
</evidence>
<dbReference type="EMBL" id="JAEEGB010000014">
    <property type="protein sequence ID" value="MBI6873632.1"/>
    <property type="molecule type" value="Genomic_DNA"/>
</dbReference>
<gene>
    <name evidence="5" type="ORF">I6U51_13075</name>
</gene>
<name>A0A934HZZ8_9CLOT</name>
<evidence type="ECO:0000259" key="4">
    <source>
        <dbReference type="PROSITE" id="PS50995"/>
    </source>
</evidence>
<evidence type="ECO:0000313" key="6">
    <source>
        <dbReference type="Proteomes" id="UP000622687"/>
    </source>
</evidence>
<dbReference type="GO" id="GO:0003700">
    <property type="term" value="F:DNA-binding transcription factor activity"/>
    <property type="evidence" value="ECO:0007669"/>
    <property type="project" value="InterPro"/>
</dbReference>
<accession>A0A934HZZ8</accession>
<dbReference type="InterPro" id="IPR036388">
    <property type="entry name" value="WH-like_DNA-bd_sf"/>
</dbReference>
<dbReference type="PROSITE" id="PS01117">
    <property type="entry name" value="HTH_MARR_1"/>
    <property type="match status" value="1"/>
</dbReference>
<dbReference type="PRINTS" id="PR00598">
    <property type="entry name" value="HTHMARR"/>
</dbReference>
<dbReference type="PANTHER" id="PTHR42756">
    <property type="entry name" value="TRANSCRIPTIONAL REGULATOR, MARR"/>
    <property type="match status" value="1"/>
</dbReference>
<dbReference type="AlphaFoldDB" id="A0A934HZZ8"/>
<protein>
    <submittedName>
        <fullName evidence="5">MarR family transcriptional regulator</fullName>
    </submittedName>
</protein>
<keyword evidence="3" id="KW-0804">Transcription</keyword>
<evidence type="ECO:0000256" key="1">
    <source>
        <dbReference type="ARBA" id="ARBA00023015"/>
    </source>
</evidence>
<dbReference type="PANTHER" id="PTHR42756:SF1">
    <property type="entry name" value="TRANSCRIPTIONAL REPRESSOR OF EMRAB OPERON"/>
    <property type="match status" value="1"/>
</dbReference>
<organism evidence="5 6">
    <name type="scientific">Clostridium aciditolerans</name>
    <dbReference type="NCBI Taxonomy" id="339861"/>
    <lineage>
        <taxon>Bacteria</taxon>
        <taxon>Bacillati</taxon>
        <taxon>Bacillota</taxon>
        <taxon>Clostridia</taxon>
        <taxon>Eubacteriales</taxon>
        <taxon>Clostridiaceae</taxon>
        <taxon>Clostridium</taxon>
    </lineage>
</organism>
<dbReference type="SUPFAM" id="SSF46785">
    <property type="entry name" value="Winged helix' DNA-binding domain"/>
    <property type="match status" value="1"/>
</dbReference>
<dbReference type="Pfam" id="PF01047">
    <property type="entry name" value="MarR"/>
    <property type="match status" value="1"/>
</dbReference>
<dbReference type="GO" id="GO:0003677">
    <property type="term" value="F:DNA binding"/>
    <property type="evidence" value="ECO:0007669"/>
    <property type="project" value="UniProtKB-KW"/>
</dbReference>